<dbReference type="Proteomes" id="UP000664534">
    <property type="component" value="Unassembled WGS sequence"/>
</dbReference>
<dbReference type="EMBL" id="CAJPDT010000117">
    <property type="protein sequence ID" value="CAF9939278.1"/>
    <property type="molecule type" value="Genomic_DNA"/>
</dbReference>
<evidence type="ECO:0000313" key="7">
    <source>
        <dbReference type="Proteomes" id="UP000664534"/>
    </source>
</evidence>
<dbReference type="PANTHER" id="PTHR45681:SF6">
    <property type="entry name" value="POLYKETIDE SYNTHASE 37"/>
    <property type="match status" value="1"/>
</dbReference>
<comment type="caution">
    <text evidence="6">The sequence shown here is derived from an EMBL/GenBank/DDBJ whole genome shotgun (WGS) entry which is preliminary data.</text>
</comment>
<proteinExistence type="predicted"/>
<feature type="non-terminal residue" evidence="6">
    <location>
        <position position="1"/>
    </location>
</feature>
<dbReference type="InterPro" id="IPR020843">
    <property type="entry name" value="ER"/>
</dbReference>
<keyword evidence="3" id="KW-0808">Transferase</keyword>
<evidence type="ECO:0000313" key="6">
    <source>
        <dbReference type="EMBL" id="CAF9939278.1"/>
    </source>
</evidence>
<gene>
    <name evidence="6" type="ORF">IMSHALPRED_001273</name>
</gene>
<name>A0A8H3J2B2_9LECA</name>
<dbReference type="AlphaFoldDB" id="A0A8H3J2B2"/>
<dbReference type="GO" id="GO:0016491">
    <property type="term" value="F:oxidoreductase activity"/>
    <property type="evidence" value="ECO:0007669"/>
    <property type="project" value="InterPro"/>
</dbReference>
<dbReference type="CDD" id="cd05195">
    <property type="entry name" value="enoyl_red"/>
    <property type="match status" value="1"/>
</dbReference>
<sequence length="279" mass="30792">GHLGWNSISSFVSRSSSRIRPGDGVVGFIEGSFATVGRGKSSKFCTILENLSFPAAAALPTIYCTAYYSSSHCARIKPGETILIHSAAGGFGQAVIQLAKLYGAEIYVTVGKDEKRQFLFDTYNVPKDHMFSSRSDSFAKGVQRMTNNRGVDVVINSLVGEALRPSWECIAPFGRFIEVGKKDVHNYVTLPMYQFAKNVTFICVDLVHLLEEQAELASALLKDVMEMLRSGKISGPELLHIYNASQVEEAFRYMQSGKSGVIVSQRRRGTELTAPFERR</sequence>
<dbReference type="FunFam" id="3.40.50.720:FF:000209">
    <property type="entry name" value="Polyketide synthase Pks12"/>
    <property type="match status" value="1"/>
</dbReference>
<protein>
    <recommendedName>
        <fullName evidence="5">Enoyl reductase (ER) domain-containing protein</fullName>
    </recommendedName>
</protein>
<evidence type="ECO:0000256" key="4">
    <source>
        <dbReference type="ARBA" id="ARBA00023268"/>
    </source>
</evidence>
<keyword evidence="2" id="KW-0597">Phosphoprotein</keyword>
<dbReference type="GO" id="GO:1901336">
    <property type="term" value="P:lactone biosynthetic process"/>
    <property type="evidence" value="ECO:0007669"/>
    <property type="project" value="UniProtKB-ARBA"/>
</dbReference>
<dbReference type="PROSITE" id="PS01162">
    <property type="entry name" value="QOR_ZETA_CRYSTAL"/>
    <property type="match status" value="1"/>
</dbReference>
<evidence type="ECO:0000259" key="5">
    <source>
        <dbReference type="SMART" id="SM00829"/>
    </source>
</evidence>
<dbReference type="OrthoDB" id="329835at2759"/>
<dbReference type="InterPro" id="IPR002364">
    <property type="entry name" value="Quin_OxRdtase/zeta-crystal_CS"/>
</dbReference>
<dbReference type="SMART" id="SM00829">
    <property type="entry name" value="PKS_ER"/>
    <property type="match status" value="1"/>
</dbReference>
<dbReference type="PANTHER" id="PTHR45681">
    <property type="entry name" value="POLYKETIDE SYNTHASE 44-RELATED"/>
    <property type="match status" value="1"/>
</dbReference>
<dbReference type="GO" id="GO:0044550">
    <property type="term" value="P:secondary metabolite biosynthetic process"/>
    <property type="evidence" value="ECO:0007669"/>
    <property type="project" value="UniProtKB-ARBA"/>
</dbReference>
<accession>A0A8H3J2B2</accession>
<dbReference type="SUPFAM" id="SSF51735">
    <property type="entry name" value="NAD(P)-binding Rossmann-fold domains"/>
    <property type="match status" value="1"/>
</dbReference>
<feature type="domain" description="Enoyl reductase (ER)" evidence="5">
    <location>
        <begin position="1"/>
        <end position="262"/>
    </location>
</feature>
<dbReference type="InterPro" id="IPR050444">
    <property type="entry name" value="Polyketide_Synthase"/>
</dbReference>
<dbReference type="Pfam" id="PF00107">
    <property type="entry name" value="ADH_zinc_N"/>
    <property type="match status" value="1"/>
</dbReference>
<dbReference type="InterPro" id="IPR036291">
    <property type="entry name" value="NAD(P)-bd_dom_sf"/>
</dbReference>
<evidence type="ECO:0000256" key="2">
    <source>
        <dbReference type="ARBA" id="ARBA00022553"/>
    </source>
</evidence>
<dbReference type="Gene3D" id="3.90.180.10">
    <property type="entry name" value="Medium-chain alcohol dehydrogenases, catalytic domain"/>
    <property type="match status" value="1"/>
</dbReference>
<reference evidence="6" key="1">
    <citation type="submission" date="2021-03" db="EMBL/GenBank/DDBJ databases">
        <authorList>
            <person name="Tagirdzhanova G."/>
        </authorList>
    </citation>
    <scope>NUCLEOTIDE SEQUENCE</scope>
</reference>
<dbReference type="GO" id="GO:0016740">
    <property type="term" value="F:transferase activity"/>
    <property type="evidence" value="ECO:0007669"/>
    <property type="project" value="UniProtKB-KW"/>
</dbReference>
<dbReference type="InterPro" id="IPR013149">
    <property type="entry name" value="ADH-like_C"/>
</dbReference>
<dbReference type="GO" id="GO:0008270">
    <property type="term" value="F:zinc ion binding"/>
    <property type="evidence" value="ECO:0007669"/>
    <property type="project" value="InterPro"/>
</dbReference>
<keyword evidence="1" id="KW-0596">Phosphopantetheine</keyword>
<keyword evidence="4" id="KW-0511">Multifunctional enzyme</keyword>
<keyword evidence="7" id="KW-1185">Reference proteome</keyword>
<organism evidence="6 7">
    <name type="scientific">Imshaugia aleurites</name>
    <dbReference type="NCBI Taxonomy" id="172621"/>
    <lineage>
        <taxon>Eukaryota</taxon>
        <taxon>Fungi</taxon>
        <taxon>Dikarya</taxon>
        <taxon>Ascomycota</taxon>
        <taxon>Pezizomycotina</taxon>
        <taxon>Lecanoromycetes</taxon>
        <taxon>OSLEUM clade</taxon>
        <taxon>Lecanoromycetidae</taxon>
        <taxon>Lecanorales</taxon>
        <taxon>Lecanorineae</taxon>
        <taxon>Parmeliaceae</taxon>
        <taxon>Imshaugia</taxon>
    </lineage>
</organism>
<evidence type="ECO:0000256" key="1">
    <source>
        <dbReference type="ARBA" id="ARBA00022450"/>
    </source>
</evidence>
<evidence type="ECO:0000256" key="3">
    <source>
        <dbReference type="ARBA" id="ARBA00022679"/>
    </source>
</evidence>